<gene>
    <name evidence="1" type="ORF">ACFO4N_00645</name>
</gene>
<sequence length="145" mass="16033">MITTIENIKIFDSADGLVEMLADSEPVLNYLAWKDKLASDSEAQDIIRNFVQLRERYDEVQRFGKYHPDYKTVIKQMMDIKRELDLNNTIAGYKKAEDDLAGLLNEISLSLARAVSPSIKVPTGDPFFDKGCGGGCGTGGPCGCH</sequence>
<dbReference type="EMBL" id="JBHSFW010000001">
    <property type="protein sequence ID" value="MFC4617230.1"/>
    <property type="molecule type" value="Genomic_DNA"/>
</dbReference>
<accession>A0ABV9GKP8</accession>
<organism evidence="1 2">
    <name type="scientific">Camelliibacillus cellulosilyticus</name>
    <dbReference type="NCBI Taxonomy" id="2174486"/>
    <lineage>
        <taxon>Bacteria</taxon>
        <taxon>Bacillati</taxon>
        <taxon>Bacillota</taxon>
        <taxon>Bacilli</taxon>
        <taxon>Bacillales</taxon>
        <taxon>Sporolactobacillaceae</taxon>
        <taxon>Camelliibacillus</taxon>
    </lineage>
</organism>
<dbReference type="InterPro" id="IPR052767">
    <property type="entry name" value="Bact_com_dev_regulator"/>
</dbReference>
<reference evidence="2" key="1">
    <citation type="journal article" date="2019" name="Int. J. Syst. Evol. Microbiol.">
        <title>The Global Catalogue of Microorganisms (GCM) 10K type strain sequencing project: providing services to taxonomists for standard genome sequencing and annotation.</title>
        <authorList>
            <consortium name="The Broad Institute Genomics Platform"/>
            <consortium name="The Broad Institute Genome Sequencing Center for Infectious Disease"/>
            <person name="Wu L."/>
            <person name="Ma J."/>
        </authorList>
    </citation>
    <scope>NUCLEOTIDE SEQUENCE [LARGE SCALE GENOMIC DNA]</scope>
    <source>
        <strain evidence="2">CGMCC 1.16306</strain>
    </source>
</reference>
<dbReference type="SUPFAM" id="SSF158622">
    <property type="entry name" value="YheA/YmcA-like"/>
    <property type="match status" value="1"/>
</dbReference>
<name>A0ABV9GKP8_9BACL</name>
<protein>
    <submittedName>
        <fullName evidence="1">YlbF family regulator</fullName>
    </submittedName>
</protein>
<evidence type="ECO:0000313" key="1">
    <source>
        <dbReference type="EMBL" id="MFC4617230.1"/>
    </source>
</evidence>
<dbReference type="RefSeq" id="WP_376844285.1">
    <property type="nucleotide sequence ID" value="NZ_JBHSFW010000001.1"/>
</dbReference>
<comment type="caution">
    <text evidence="1">The sequence shown here is derived from an EMBL/GenBank/DDBJ whole genome shotgun (WGS) entry which is preliminary data.</text>
</comment>
<dbReference type="Pfam" id="PF06133">
    <property type="entry name" value="Com_YlbF"/>
    <property type="match status" value="1"/>
</dbReference>
<dbReference type="PANTHER" id="PTHR38448">
    <property type="entry name" value="REGULATORY PROTEIN YLBF-RELATED"/>
    <property type="match status" value="1"/>
</dbReference>
<dbReference type="Gene3D" id="1.20.1500.10">
    <property type="entry name" value="YheA/YmcA-like"/>
    <property type="match status" value="1"/>
</dbReference>
<dbReference type="InterPro" id="IPR023378">
    <property type="entry name" value="YheA/YmcA-like_dom_sf"/>
</dbReference>
<dbReference type="PANTHER" id="PTHR38448:SF2">
    <property type="entry name" value="REGULATORY PROTEIN YLBF"/>
    <property type="match status" value="1"/>
</dbReference>
<dbReference type="Proteomes" id="UP001596022">
    <property type="component" value="Unassembled WGS sequence"/>
</dbReference>
<dbReference type="InterPro" id="IPR010368">
    <property type="entry name" value="Com_YlbF"/>
</dbReference>
<keyword evidence="2" id="KW-1185">Reference proteome</keyword>
<evidence type="ECO:0000313" key="2">
    <source>
        <dbReference type="Proteomes" id="UP001596022"/>
    </source>
</evidence>
<proteinExistence type="predicted"/>